<evidence type="ECO:0000313" key="7">
    <source>
        <dbReference type="Proteomes" id="UP000298774"/>
    </source>
</evidence>
<feature type="coiled-coil region" evidence="3">
    <location>
        <begin position="202"/>
        <end position="229"/>
    </location>
</feature>
<evidence type="ECO:0000256" key="4">
    <source>
        <dbReference type="SAM" id="Phobius"/>
    </source>
</evidence>
<dbReference type="Pfam" id="PF00015">
    <property type="entry name" value="MCPsignal"/>
    <property type="match status" value="1"/>
</dbReference>
<feature type="domain" description="Methyl-accepting transducer" evidence="5">
    <location>
        <begin position="194"/>
        <end position="358"/>
    </location>
</feature>
<dbReference type="SUPFAM" id="SSF58104">
    <property type="entry name" value="Methyl-accepting chemotaxis protein (MCP) signaling domain"/>
    <property type="match status" value="1"/>
</dbReference>
<dbReference type="InterPro" id="IPR004089">
    <property type="entry name" value="MCPsignal_dom"/>
</dbReference>
<dbReference type="GO" id="GO:0016020">
    <property type="term" value="C:membrane"/>
    <property type="evidence" value="ECO:0007669"/>
    <property type="project" value="InterPro"/>
</dbReference>
<dbReference type="PROSITE" id="PS50111">
    <property type="entry name" value="CHEMOTAXIS_TRANSDUC_2"/>
    <property type="match status" value="1"/>
</dbReference>
<dbReference type="PANTHER" id="PTHR32089:SF112">
    <property type="entry name" value="LYSOZYME-LIKE PROTEIN-RELATED"/>
    <property type="match status" value="1"/>
</dbReference>
<dbReference type="GO" id="GO:0007165">
    <property type="term" value="P:signal transduction"/>
    <property type="evidence" value="ECO:0007669"/>
    <property type="project" value="UniProtKB-KW"/>
</dbReference>
<keyword evidence="4" id="KW-1133">Transmembrane helix</keyword>
<reference evidence="6 7" key="1">
    <citation type="submission" date="2018-09" db="EMBL/GenBank/DDBJ databases">
        <title>Whole genome based analysis of evolution and adaptive divergence in Indian and Brazilian strains of Azospirillum brasilense.</title>
        <authorList>
            <person name="Singh C."/>
            <person name="Tripathi A.K."/>
        </authorList>
    </citation>
    <scope>NUCLEOTIDE SEQUENCE [LARGE SCALE GENOMIC DNA]</scope>
    <source>
        <strain evidence="6 7">MTCC4038</strain>
    </source>
</reference>
<protein>
    <recommendedName>
        <fullName evidence="5">Methyl-accepting transducer domain-containing protein</fullName>
    </recommendedName>
</protein>
<sequence>MLLYLLRCVVLRCANMRGHGVLLIARGFGMTTGQGDEGAMLSRGFLKAQALLLLIIGLPVIVVVVLLNPLWNATLHRFGVPEGPAAALGMIVTIMVVMVVQYWVLETRRTMVTSLFNFIPHEHLTFDGETLTTDEANRLFVTLHRDSEEWRRLLRDNGMDGPLDEFGSLCAARLAFARRPQGIPPEAERAIAEVPQAVELAKARVGAALDQAEREVQALRARLSDTQDAVAALVGFIRDSGVQIAGRHDDAQRCATENHTLLASLQEHLDRRRAEATSDLTRFEQIVAESRALEDSVNAITRIMSATNMLALNAAIEATRAGEYGHGFRVVANEVRDLARQSNEAIQVIQKGIDRMQQAIAQQIAGQDAQAKVAAEHALLSDLADRLQSLSAGQQDVAGHERRLMGELDRLGDSLADTLAGFAGDLRVPEGLRRELDAISGGLGRLNGLEEDLRSVSGVRKRAA</sequence>
<keyword evidence="3" id="KW-0175">Coiled coil</keyword>
<dbReference type="AlphaFoldDB" id="A0A4D8QI06"/>
<evidence type="ECO:0000256" key="2">
    <source>
        <dbReference type="PROSITE-ProRule" id="PRU00284"/>
    </source>
</evidence>
<evidence type="ECO:0000313" key="6">
    <source>
        <dbReference type="EMBL" id="QCO09344.1"/>
    </source>
</evidence>
<evidence type="ECO:0000259" key="5">
    <source>
        <dbReference type="PROSITE" id="PS50111"/>
    </source>
</evidence>
<feature type="transmembrane region" description="Helical" evidence="4">
    <location>
        <begin position="83"/>
        <end position="105"/>
    </location>
</feature>
<dbReference type="EMBL" id="CP032339">
    <property type="protein sequence ID" value="QCO09344.1"/>
    <property type="molecule type" value="Genomic_DNA"/>
</dbReference>
<keyword evidence="4" id="KW-0472">Membrane</keyword>
<dbReference type="Proteomes" id="UP000298774">
    <property type="component" value="Chromosome"/>
</dbReference>
<evidence type="ECO:0000256" key="1">
    <source>
        <dbReference type="ARBA" id="ARBA00023224"/>
    </source>
</evidence>
<accession>A0A4D8QI06</accession>
<organism evidence="6 7">
    <name type="scientific">Azospirillum brasilense</name>
    <dbReference type="NCBI Taxonomy" id="192"/>
    <lineage>
        <taxon>Bacteria</taxon>
        <taxon>Pseudomonadati</taxon>
        <taxon>Pseudomonadota</taxon>
        <taxon>Alphaproteobacteria</taxon>
        <taxon>Rhodospirillales</taxon>
        <taxon>Azospirillaceae</taxon>
        <taxon>Azospirillum</taxon>
    </lineage>
</organism>
<proteinExistence type="predicted"/>
<keyword evidence="1 2" id="KW-0807">Transducer</keyword>
<gene>
    <name evidence="6" type="ORF">D3868_10040</name>
</gene>
<dbReference type="SMART" id="SM00283">
    <property type="entry name" value="MA"/>
    <property type="match status" value="1"/>
</dbReference>
<dbReference type="PANTHER" id="PTHR32089">
    <property type="entry name" value="METHYL-ACCEPTING CHEMOTAXIS PROTEIN MCPB"/>
    <property type="match status" value="1"/>
</dbReference>
<feature type="transmembrane region" description="Helical" evidence="4">
    <location>
        <begin position="50"/>
        <end position="71"/>
    </location>
</feature>
<evidence type="ECO:0000256" key="3">
    <source>
        <dbReference type="SAM" id="Coils"/>
    </source>
</evidence>
<keyword evidence="4" id="KW-0812">Transmembrane</keyword>
<dbReference type="Gene3D" id="1.10.287.950">
    <property type="entry name" value="Methyl-accepting chemotaxis protein"/>
    <property type="match status" value="1"/>
</dbReference>
<name>A0A4D8QI06_AZOBR</name>